<dbReference type="InterPro" id="IPR008271">
    <property type="entry name" value="Ser/Thr_kinase_AS"/>
</dbReference>
<dbReference type="SUPFAM" id="SSF56112">
    <property type="entry name" value="Protein kinase-like (PK-like)"/>
    <property type="match status" value="1"/>
</dbReference>
<feature type="region of interest" description="Disordered" evidence="7">
    <location>
        <begin position="109"/>
        <end position="232"/>
    </location>
</feature>
<dbReference type="PROSITE" id="PS00108">
    <property type="entry name" value="PROTEIN_KINASE_ST"/>
    <property type="match status" value="1"/>
</dbReference>
<dbReference type="InterPro" id="IPR011009">
    <property type="entry name" value="Kinase-like_dom_sf"/>
</dbReference>
<dbReference type="InterPro" id="IPR000719">
    <property type="entry name" value="Prot_kinase_dom"/>
</dbReference>
<gene>
    <name evidence="9" type="ORF">B0T14DRAFT_532717</name>
</gene>
<evidence type="ECO:0000256" key="1">
    <source>
        <dbReference type="ARBA" id="ARBA00022679"/>
    </source>
</evidence>
<accession>A0AA39XDZ0</accession>
<evidence type="ECO:0000313" key="10">
    <source>
        <dbReference type="Proteomes" id="UP001175000"/>
    </source>
</evidence>
<keyword evidence="10" id="KW-1185">Reference proteome</keyword>
<feature type="compositionally biased region" description="Low complexity" evidence="7">
    <location>
        <begin position="113"/>
        <end position="143"/>
    </location>
</feature>
<dbReference type="Pfam" id="PF00069">
    <property type="entry name" value="Pkinase"/>
    <property type="match status" value="1"/>
</dbReference>
<feature type="domain" description="Protein kinase" evidence="8">
    <location>
        <begin position="275"/>
        <end position="584"/>
    </location>
</feature>
<dbReference type="GO" id="GO:0005524">
    <property type="term" value="F:ATP binding"/>
    <property type="evidence" value="ECO:0007669"/>
    <property type="project" value="UniProtKB-KW"/>
</dbReference>
<reference evidence="9" key="1">
    <citation type="submission" date="2023-06" db="EMBL/GenBank/DDBJ databases">
        <title>Genome-scale phylogeny and comparative genomics of the fungal order Sordariales.</title>
        <authorList>
            <consortium name="Lawrence Berkeley National Laboratory"/>
            <person name="Hensen N."/>
            <person name="Bonometti L."/>
            <person name="Westerberg I."/>
            <person name="Brannstrom I.O."/>
            <person name="Guillou S."/>
            <person name="Cros-Aarteil S."/>
            <person name="Calhoun S."/>
            <person name="Haridas S."/>
            <person name="Kuo A."/>
            <person name="Mondo S."/>
            <person name="Pangilinan J."/>
            <person name="Riley R."/>
            <person name="Labutti K."/>
            <person name="Andreopoulos B."/>
            <person name="Lipzen A."/>
            <person name="Chen C."/>
            <person name="Yanf M."/>
            <person name="Daum C."/>
            <person name="Ng V."/>
            <person name="Clum A."/>
            <person name="Steindorff A."/>
            <person name="Ohm R."/>
            <person name="Martin F."/>
            <person name="Silar P."/>
            <person name="Natvig D."/>
            <person name="Lalanne C."/>
            <person name="Gautier V."/>
            <person name="Ament-Velasquez S.L."/>
            <person name="Kruys A."/>
            <person name="Hutchinson M.I."/>
            <person name="Powell A.J."/>
            <person name="Barry K."/>
            <person name="Miller A.N."/>
            <person name="Grigoriev I.V."/>
            <person name="Debuchy R."/>
            <person name="Gladieux P."/>
            <person name="Thoren M.H."/>
            <person name="Johannesson H."/>
        </authorList>
    </citation>
    <scope>NUCLEOTIDE SEQUENCE</scope>
    <source>
        <strain evidence="9">CBS 606.72</strain>
    </source>
</reference>
<dbReference type="GO" id="GO:0004708">
    <property type="term" value="F:MAP kinase kinase activity"/>
    <property type="evidence" value="ECO:0007669"/>
    <property type="project" value="UniProtKB-EC"/>
</dbReference>
<evidence type="ECO:0000256" key="7">
    <source>
        <dbReference type="SAM" id="MobiDB-lite"/>
    </source>
</evidence>
<keyword evidence="1" id="KW-0808">Transferase</keyword>
<evidence type="ECO:0000256" key="4">
    <source>
        <dbReference type="ARBA" id="ARBA00022840"/>
    </source>
</evidence>
<dbReference type="AlphaFoldDB" id="A0AA39XDZ0"/>
<dbReference type="PROSITE" id="PS50011">
    <property type="entry name" value="PROTEIN_KINASE_DOM"/>
    <property type="match status" value="1"/>
</dbReference>
<evidence type="ECO:0000313" key="9">
    <source>
        <dbReference type="EMBL" id="KAK0632208.1"/>
    </source>
</evidence>
<dbReference type="EC" id="2.7.12.2" evidence="6"/>
<feature type="compositionally biased region" description="Low complexity" evidence="7">
    <location>
        <begin position="327"/>
        <end position="340"/>
    </location>
</feature>
<dbReference type="Gene3D" id="3.30.200.20">
    <property type="entry name" value="Phosphorylase Kinase, domain 1"/>
    <property type="match status" value="2"/>
</dbReference>
<dbReference type="SMART" id="SM00220">
    <property type="entry name" value="S_TKc"/>
    <property type="match status" value="1"/>
</dbReference>
<dbReference type="PANTHER" id="PTHR48013">
    <property type="entry name" value="DUAL SPECIFICITY MITOGEN-ACTIVATED PROTEIN KINASE KINASE 5-RELATED"/>
    <property type="match status" value="1"/>
</dbReference>
<protein>
    <recommendedName>
        <fullName evidence="6">mitogen-activated protein kinase kinase</fullName>
        <ecNumber evidence="6">2.7.12.2</ecNumber>
    </recommendedName>
</protein>
<evidence type="ECO:0000256" key="5">
    <source>
        <dbReference type="ARBA" id="ARBA00038035"/>
    </source>
</evidence>
<keyword evidence="2" id="KW-0547">Nucleotide-binding</keyword>
<proteinExistence type="inferred from homology"/>
<dbReference type="PANTHER" id="PTHR48013:SF25">
    <property type="entry name" value="MAP KINASE KINASE PBS2"/>
    <property type="match status" value="1"/>
</dbReference>
<evidence type="ECO:0000256" key="6">
    <source>
        <dbReference type="ARBA" id="ARBA00038999"/>
    </source>
</evidence>
<keyword evidence="3 9" id="KW-0418">Kinase</keyword>
<dbReference type="EMBL" id="JAULSU010000001">
    <property type="protein sequence ID" value="KAK0632208.1"/>
    <property type="molecule type" value="Genomic_DNA"/>
</dbReference>
<evidence type="ECO:0000256" key="2">
    <source>
        <dbReference type="ARBA" id="ARBA00022741"/>
    </source>
</evidence>
<comment type="caution">
    <text evidence="9">The sequence shown here is derived from an EMBL/GenBank/DDBJ whole genome shotgun (WGS) entry which is preliminary data.</text>
</comment>
<feature type="region of interest" description="Disordered" evidence="7">
    <location>
        <begin position="1"/>
        <end position="89"/>
    </location>
</feature>
<keyword evidence="4" id="KW-0067">ATP-binding</keyword>
<evidence type="ECO:0000259" key="8">
    <source>
        <dbReference type="PROSITE" id="PS50011"/>
    </source>
</evidence>
<dbReference type="GO" id="GO:0071474">
    <property type="term" value="P:cellular hyperosmotic response"/>
    <property type="evidence" value="ECO:0007669"/>
    <property type="project" value="TreeGrafter"/>
</dbReference>
<organism evidence="9 10">
    <name type="scientific">Immersiella caudata</name>
    <dbReference type="NCBI Taxonomy" id="314043"/>
    <lineage>
        <taxon>Eukaryota</taxon>
        <taxon>Fungi</taxon>
        <taxon>Dikarya</taxon>
        <taxon>Ascomycota</taxon>
        <taxon>Pezizomycotina</taxon>
        <taxon>Sordariomycetes</taxon>
        <taxon>Sordariomycetidae</taxon>
        <taxon>Sordariales</taxon>
        <taxon>Lasiosphaeriaceae</taxon>
        <taxon>Immersiella</taxon>
    </lineage>
</organism>
<feature type="region of interest" description="Disordered" evidence="7">
    <location>
        <begin position="301"/>
        <end position="343"/>
    </location>
</feature>
<feature type="compositionally biased region" description="Low complexity" evidence="7">
    <location>
        <begin position="58"/>
        <end position="71"/>
    </location>
</feature>
<sequence>MADHDRHSSPETPDEFTESNPASPGSVDESSEASTPLDPPIPSPDDLPRRVPSLRTVSDPQQSSTMSPSSSVTGILNTARRPPPSANSLPLDIMQKARALQQQRMGMGMAGRPSMASPVGSSGASPSGMGPPMAMNMNTNPGGALAGGVPSNLRLPGGMGRPLPPGFPKSAPVVPSAVGRKAPSLSERRAMKLGGLGTPGPPAPGGTPKLSDINGGNEEKQPSINGEGRGSKLSDFKKYIDADKGWITFEGAATITRTGVNFANGKAFAISLDEVEVLDELGKGNYGTVYKVRHAKPKAPRFGQGLSGFKNPSRQSSVTSELEESSPESTPSNPATASSNRSTTGVVMAMKEIRLELDENKFTTILKELVILHECVSPYIIDFYGAFYQEGAVYMCIEYMDGGSIDKLYAGGIPENVLRKITYSTIMGLKTLKDDHNIIHRDVKPTNILVNTNGQVKICDFGVSGNLVASIAKTNIGCQSYMAPERISGGGMSSIGGASGTYNVQSDIWSLGLTIIECAMGRYPYPPEVSSTIFSQLSAIVEGDPPDLPNEGYSQLARDFVRSCLNKIPTKRHTYPMLLTHPWVKCLSKPETIDEDAEAEDAAADDDLADAAGALHLSGPTDGMGGDYEVAEWVSSVLERKRKGLLKGTAEKPALHAAPLDSVSPAGSPMIPA</sequence>
<dbReference type="Proteomes" id="UP001175000">
    <property type="component" value="Unassembled WGS sequence"/>
</dbReference>
<comment type="similarity">
    <text evidence="5">Belongs to the protein kinase superfamily. STE Ser/Thr protein kinase family. MAP kinase kinase subfamily.</text>
</comment>
<dbReference type="Gene3D" id="1.10.510.10">
    <property type="entry name" value="Transferase(Phosphotransferase) domain 1"/>
    <property type="match status" value="1"/>
</dbReference>
<name>A0AA39XDZ0_9PEZI</name>
<evidence type="ECO:0000256" key="3">
    <source>
        <dbReference type="ARBA" id="ARBA00022777"/>
    </source>
</evidence>